<name>A0A1X6YSL8_9RHOB</name>
<dbReference type="Proteomes" id="UP000193061">
    <property type="component" value="Unassembled WGS sequence"/>
</dbReference>
<protein>
    <recommendedName>
        <fullName evidence="3">DUF1326 domain-containing protein</fullName>
    </recommendedName>
</protein>
<dbReference type="AlphaFoldDB" id="A0A1X6YSL8"/>
<dbReference type="OrthoDB" id="9802256at2"/>
<dbReference type="InterPro" id="IPR009758">
    <property type="entry name" value="DUF1326"/>
</dbReference>
<evidence type="ECO:0000313" key="1">
    <source>
        <dbReference type="EMBL" id="SLN30026.1"/>
    </source>
</evidence>
<dbReference type="Pfam" id="PF07040">
    <property type="entry name" value="DUF1326"/>
    <property type="match status" value="1"/>
</dbReference>
<dbReference type="RefSeq" id="WP_085804845.1">
    <property type="nucleotide sequence ID" value="NZ_FWFX01000003.1"/>
</dbReference>
<accession>A0A1X6YSL8</accession>
<reference evidence="1 2" key="1">
    <citation type="submission" date="2017-03" db="EMBL/GenBank/DDBJ databases">
        <authorList>
            <person name="Afonso C.L."/>
            <person name="Miller P.J."/>
            <person name="Scott M.A."/>
            <person name="Spackman E."/>
            <person name="Goraichik I."/>
            <person name="Dimitrov K.M."/>
            <person name="Suarez D.L."/>
            <person name="Swayne D.E."/>
        </authorList>
    </citation>
    <scope>NUCLEOTIDE SEQUENCE [LARGE SCALE GENOMIC DNA]</scope>
    <source>
        <strain evidence="1 2">CECT 7450</strain>
    </source>
</reference>
<dbReference type="EMBL" id="FWFX01000003">
    <property type="protein sequence ID" value="SLN30026.1"/>
    <property type="molecule type" value="Genomic_DNA"/>
</dbReference>
<keyword evidence="2" id="KW-1185">Reference proteome</keyword>
<gene>
    <name evidence="1" type="ORF">ROA7450_01293</name>
</gene>
<evidence type="ECO:0008006" key="3">
    <source>
        <dbReference type="Google" id="ProtNLM"/>
    </source>
</evidence>
<dbReference type="PIRSF" id="PIRSF033303">
    <property type="entry name" value="UCP033303"/>
    <property type="match status" value="1"/>
</dbReference>
<sequence>MAYIDWKISGPKIGVCSCDYGCPCEFNGKPSRGVCEGGEAHLIEEGFFGDVRLDGLVIGASYRWPGPVHEGGGWAQGIIDKRATDEQVDALFKILGGEEQEPTTVFNIYGSTMDGEDDPLFADLEFEADIEARTGKLVVDGKTMLNITPIKNPVTGKPHRARIVLPEGFEFREAEMGSGDITITEGLKMQYEKVYGVLWHASYGPYGVIETAA</sequence>
<dbReference type="InterPro" id="IPR014581">
    <property type="entry name" value="UCP033303"/>
</dbReference>
<organism evidence="1 2">
    <name type="scientific">Roseovarius albus</name>
    <dbReference type="NCBI Taxonomy" id="1247867"/>
    <lineage>
        <taxon>Bacteria</taxon>
        <taxon>Pseudomonadati</taxon>
        <taxon>Pseudomonadota</taxon>
        <taxon>Alphaproteobacteria</taxon>
        <taxon>Rhodobacterales</taxon>
        <taxon>Roseobacteraceae</taxon>
        <taxon>Roseovarius</taxon>
    </lineage>
</organism>
<proteinExistence type="predicted"/>
<evidence type="ECO:0000313" key="2">
    <source>
        <dbReference type="Proteomes" id="UP000193061"/>
    </source>
</evidence>